<dbReference type="PANTHER" id="PTHR30204">
    <property type="entry name" value="REDOX-CYCLING DRUG-SENSING TRANSCRIPTIONAL ACTIVATOR SOXR"/>
    <property type="match status" value="1"/>
</dbReference>
<evidence type="ECO:0000259" key="4">
    <source>
        <dbReference type="PROSITE" id="PS50937"/>
    </source>
</evidence>
<dbReference type="InterPro" id="IPR015358">
    <property type="entry name" value="Tscrpt_reg_MerR_DNA-bd"/>
</dbReference>
<dbReference type="PANTHER" id="PTHR30204:SF94">
    <property type="entry name" value="HEAVY METAL-DEPENDENT TRANSCRIPTIONAL REGULATOR HI_0293-RELATED"/>
    <property type="match status" value="1"/>
</dbReference>
<dbReference type="AlphaFoldDB" id="A0A1G9YB35"/>
<dbReference type="InterPro" id="IPR000551">
    <property type="entry name" value="MerR-type_HTH_dom"/>
</dbReference>
<dbReference type="InterPro" id="IPR009061">
    <property type="entry name" value="DNA-bd_dom_put_sf"/>
</dbReference>
<sequence length="144" mass="16064">MRLGLLPKPQRSASGYRRYPDDAVRRVRFIKRAQELGFTLTEVDTLLHLAGGGPDSCDQTRAMASGKITDLERRIADLQALHDGLTGLTTTCDRPHAERDCPILQRLDPGEVFDQREHLTWVLLPVAPSMGSTHPIEPGRSVRK</sequence>
<dbReference type="GO" id="GO:0003700">
    <property type="term" value="F:DNA-binding transcription factor activity"/>
    <property type="evidence" value="ECO:0007669"/>
    <property type="project" value="InterPro"/>
</dbReference>
<dbReference type="Proteomes" id="UP000199682">
    <property type="component" value="Unassembled WGS sequence"/>
</dbReference>
<evidence type="ECO:0000313" key="5">
    <source>
        <dbReference type="EMBL" id="SDN06282.1"/>
    </source>
</evidence>
<keyword evidence="2" id="KW-0238">DNA-binding</keyword>
<dbReference type="RefSeq" id="WP_090014859.1">
    <property type="nucleotide sequence ID" value="NZ_FNET01000033.1"/>
</dbReference>
<dbReference type="SMART" id="SM00422">
    <property type="entry name" value="HTH_MERR"/>
    <property type="match status" value="1"/>
</dbReference>
<organism evidence="5 6">
    <name type="scientific">Lentzea albidocapillata subsp. violacea</name>
    <dbReference type="NCBI Taxonomy" id="128104"/>
    <lineage>
        <taxon>Bacteria</taxon>
        <taxon>Bacillati</taxon>
        <taxon>Actinomycetota</taxon>
        <taxon>Actinomycetes</taxon>
        <taxon>Pseudonocardiales</taxon>
        <taxon>Pseudonocardiaceae</taxon>
        <taxon>Lentzea</taxon>
    </lineage>
</organism>
<reference evidence="6" key="1">
    <citation type="submission" date="2016-10" db="EMBL/GenBank/DDBJ databases">
        <authorList>
            <person name="Varghese N."/>
            <person name="Submissions S."/>
        </authorList>
    </citation>
    <scope>NUCLEOTIDE SEQUENCE [LARGE SCALE GENOMIC DNA]</scope>
    <source>
        <strain evidence="6">DSM 44796</strain>
    </source>
</reference>
<protein>
    <submittedName>
        <fullName evidence="5">MerR, DNA binding</fullName>
    </submittedName>
</protein>
<proteinExistence type="predicted"/>
<accession>A0A1G9YB35</accession>
<dbReference type="PROSITE" id="PS50937">
    <property type="entry name" value="HTH_MERR_2"/>
    <property type="match status" value="1"/>
</dbReference>
<dbReference type="SUPFAM" id="SSF46955">
    <property type="entry name" value="Putative DNA-binding domain"/>
    <property type="match status" value="1"/>
</dbReference>
<keyword evidence="3" id="KW-0804">Transcription</keyword>
<keyword evidence="1" id="KW-0805">Transcription regulation</keyword>
<gene>
    <name evidence="5" type="ORF">SAMN04488074_1335</name>
</gene>
<dbReference type="Pfam" id="PF09278">
    <property type="entry name" value="MerR-DNA-bind"/>
    <property type="match status" value="1"/>
</dbReference>
<evidence type="ECO:0000256" key="3">
    <source>
        <dbReference type="ARBA" id="ARBA00023163"/>
    </source>
</evidence>
<evidence type="ECO:0000256" key="1">
    <source>
        <dbReference type="ARBA" id="ARBA00023015"/>
    </source>
</evidence>
<evidence type="ECO:0000256" key="2">
    <source>
        <dbReference type="ARBA" id="ARBA00023125"/>
    </source>
</evidence>
<dbReference type="InterPro" id="IPR047057">
    <property type="entry name" value="MerR_fam"/>
</dbReference>
<dbReference type="EMBL" id="FNET01000033">
    <property type="protein sequence ID" value="SDN06282.1"/>
    <property type="molecule type" value="Genomic_DNA"/>
</dbReference>
<feature type="domain" description="HTH merR-type" evidence="4">
    <location>
        <begin position="1"/>
        <end position="49"/>
    </location>
</feature>
<name>A0A1G9YB35_9PSEU</name>
<dbReference type="Gene3D" id="1.10.1660.10">
    <property type="match status" value="1"/>
</dbReference>
<evidence type="ECO:0000313" key="6">
    <source>
        <dbReference type="Proteomes" id="UP000199682"/>
    </source>
</evidence>
<dbReference type="GO" id="GO:0003677">
    <property type="term" value="F:DNA binding"/>
    <property type="evidence" value="ECO:0007669"/>
    <property type="project" value="UniProtKB-KW"/>
</dbReference>